<dbReference type="Pfam" id="PF12833">
    <property type="entry name" value="HTH_18"/>
    <property type="match status" value="1"/>
</dbReference>
<dbReference type="InterPro" id="IPR050204">
    <property type="entry name" value="AraC_XylS_family_regulators"/>
</dbReference>
<keyword evidence="4" id="KW-0804">Transcription</keyword>
<feature type="domain" description="HTH araC/xylS-type" evidence="6">
    <location>
        <begin position="170"/>
        <end position="268"/>
    </location>
</feature>
<feature type="compositionally biased region" description="Low complexity" evidence="5">
    <location>
        <begin position="301"/>
        <end position="311"/>
    </location>
</feature>
<dbReference type="SUPFAM" id="SSF46689">
    <property type="entry name" value="Homeodomain-like"/>
    <property type="match status" value="1"/>
</dbReference>
<dbReference type="InterPro" id="IPR009057">
    <property type="entry name" value="Homeodomain-like_sf"/>
</dbReference>
<gene>
    <name evidence="7" type="ORF">GCM10018785_07530</name>
</gene>
<dbReference type="SUPFAM" id="SSF51215">
    <property type="entry name" value="Regulatory protein AraC"/>
    <property type="match status" value="1"/>
</dbReference>
<keyword evidence="1" id="KW-0805">Transcription regulation</keyword>
<dbReference type="PROSITE" id="PS01124">
    <property type="entry name" value="HTH_ARAC_FAMILY_2"/>
    <property type="match status" value="1"/>
</dbReference>
<protein>
    <submittedName>
        <fullName evidence="7">AraC family transcriptional regulator</fullName>
    </submittedName>
</protein>
<evidence type="ECO:0000256" key="1">
    <source>
        <dbReference type="ARBA" id="ARBA00023015"/>
    </source>
</evidence>
<dbReference type="AlphaFoldDB" id="A0A918Z7T9"/>
<dbReference type="InterPro" id="IPR003313">
    <property type="entry name" value="AraC-bd"/>
</dbReference>
<evidence type="ECO:0000256" key="4">
    <source>
        <dbReference type="ARBA" id="ARBA00023163"/>
    </source>
</evidence>
<dbReference type="Pfam" id="PF02311">
    <property type="entry name" value="AraC_binding"/>
    <property type="match status" value="1"/>
</dbReference>
<dbReference type="InterPro" id="IPR018062">
    <property type="entry name" value="HTH_AraC-typ_CS"/>
</dbReference>
<dbReference type="RefSeq" id="WP_190134358.1">
    <property type="nucleotide sequence ID" value="NZ_BNBT01000006.1"/>
</dbReference>
<reference evidence="7" key="1">
    <citation type="journal article" date="2014" name="Int. J. Syst. Evol. Microbiol.">
        <title>Complete genome sequence of Corynebacterium casei LMG S-19264T (=DSM 44701T), isolated from a smear-ripened cheese.</title>
        <authorList>
            <consortium name="US DOE Joint Genome Institute (JGI-PGF)"/>
            <person name="Walter F."/>
            <person name="Albersmeier A."/>
            <person name="Kalinowski J."/>
            <person name="Ruckert C."/>
        </authorList>
    </citation>
    <scope>NUCLEOTIDE SEQUENCE</scope>
    <source>
        <strain evidence="7">JCM 4784</strain>
    </source>
</reference>
<evidence type="ECO:0000256" key="3">
    <source>
        <dbReference type="ARBA" id="ARBA00023159"/>
    </source>
</evidence>
<sequence>MYHTWMRYFTPGPVHHRLGLVCLGVGLQHGTLPAVGPRTLDHHVALVVSAGTGWYATPDGRRRPVTAPALIWLVPGVPHHYGADPGHGWDECFVDFTGPATATYTELGYIEPARPVVPLSDPAAARTVVARIARAARRGNPLLEVETGAAVHELLVALRRARADLAPGGDPVLEALARDACTPLTVAEHAARQGMSPAALRAAVRRGAGCSPKDYLLGVRLGRAKELLAATELPVAAVARRVGYDDPAYFSRLFTRRVGTAPVRFRAQQGRAVPGGWSRQVPDPDDPPQLALEGGGDLDPLDGPGRPDAAT</sequence>
<accession>A0A918Z7T9</accession>
<dbReference type="EMBL" id="BNBT01000006">
    <property type="protein sequence ID" value="GHE40355.1"/>
    <property type="molecule type" value="Genomic_DNA"/>
</dbReference>
<dbReference type="GO" id="GO:0003700">
    <property type="term" value="F:DNA-binding transcription factor activity"/>
    <property type="evidence" value="ECO:0007669"/>
    <property type="project" value="InterPro"/>
</dbReference>
<feature type="region of interest" description="Disordered" evidence="5">
    <location>
        <begin position="270"/>
        <end position="311"/>
    </location>
</feature>
<dbReference type="InterPro" id="IPR018060">
    <property type="entry name" value="HTH_AraC"/>
</dbReference>
<dbReference type="PANTHER" id="PTHR46796">
    <property type="entry name" value="HTH-TYPE TRANSCRIPTIONAL ACTIVATOR RHAS-RELATED"/>
    <property type="match status" value="1"/>
</dbReference>
<keyword evidence="2" id="KW-0238">DNA-binding</keyword>
<dbReference type="InterPro" id="IPR020449">
    <property type="entry name" value="Tscrpt_reg_AraC-type_HTH"/>
</dbReference>
<reference evidence="7" key="2">
    <citation type="submission" date="2020-09" db="EMBL/GenBank/DDBJ databases">
        <authorList>
            <person name="Sun Q."/>
            <person name="Ohkuma M."/>
        </authorList>
    </citation>
    <scope>NUCLEOTIDE SEQUENCE</scope>
    <source>
        <strain evidence="7">JCM 4784</strain>
    </source>
</reference>
<evidence type="ECO:0000259" key="6">
    <source>
        <dbReference type="PROSITE" id="PS01124"/>
    </source>
</evidence>
<evidence type="ECO:0000256" key="2">
    <source>
        <dbReference type="ARBA" id="ARBA00023125"/>
    </source>
</evidence>
<evidence type="ECO:0000313" key="8">
    <source>
        <dbReference type="Proteomes" id="UP000608024"/>
    </source>
</evidence>
<dbReference type="Proteomes" id="UP000608024">
    <property type="component" value="Unassembled WGS sequence"/>
</dbReference>
<proteinExistence type="predicted"/>
<evidence type="ECO:0000313" key="7">
    <source>
        <dbReference type="EMBL" id="GHE40355.1"/>
    </source>
</evidence>
<dbReference type="Gene3D" id="1.10.10.60">
    <property type="entry name" value="Homeodomain-like"/>
    <property type="match status" value="2"/>
</dbReference>
<dbReference type="SMART" id="SM00342">
    <property type="entry name" value="HTH_ARAC"/>
    <property type="match status" value="1"/>
</dbReference>
<dbReference type="PROSITE" id="PS00041">
    <property type="entry name" value="HTH_ARAC_FAMILY_1"/>
    <property type="match status" value="1"/>
</dbReference>
<dbReference type="InterPro" id="IPR037923">
    <property type="entry name" value="HTH-like"/>
</dbReference>
<keyword evidence="8" id="KW-1185">Reference proteome</keyword>
<name>A0A918Z7T9_9ACTN</name>
<evidence type="ECO:0000256" key="5">
    <source>
        <dbReference type="SAM" id="MobiDB-lite"/>
    </source>
</evidence>
<dbReference type="PRINTS" id="PR00032">
    <property type="entry name" value="HTHARAC"/>
</dbReference>
<organism evidence="7 8">
    <name type="scientific">Streptomyces longispororuber</name>
    <dbReference type="NCBI Taxonomy" id="68230"/>
    <lineage>
        <taxon>Bacteria</taxon>
        <taxon>Bacillati</taxon>
        <taxon>Actinomycetota</taxon>
        <taxon>Actinomycetes</taxon>
        <taxon>Kitasatosporales</taxon>
        <taxon>Streptomycetaceae</taxon>
        <taxon>Streptomyces</taxon>
    </lineage>
</organism>
<comment type="caution">
    <text evidence="7">The sequence shown here is derived from an EMBL/GenBank/DDBJ whole genome shotgun (WGS) entry which is preliminary data.</text>
</comment>
<dbReference type="GO" id="GO:0043565">
    <property type="term" value="F:sequence-specific DNA binding"/>
    <property type="evidence" value="ECO:0007669"/>
    <property type="project" value="InterPro"/>
</dbReference>
<keyword evidence="3" id="KW-0010">Activator</keyword>